<dbReference type="PROSITE" id="PS51186">
    <property type="entry name" value="GNAT"/>
    <property type="match status" value="1"/>
</dbReference>
<protein>
    <submittedName>
        <fullName evidence="2">GNAT family N-acetyltransferase</fullName>
        <ecNumber evidence="2">2.3.-.-</ecNumber>
    </submittedName>
</protein>
<dbReference type="Gene3D" id="3.40.630.30">
    <property type="match status" value="1"/>
</dbReference>
<gene>
    <name evidence="2" type="ORF">ACFSNB_12115</name>
</gene>
<keyword evidence="2" id="KW-0012">Acyltransferase</keyword>
<sequence length="151" mass="17020">MPSEAQDFLIRPAETEDLDEIIRLDTQITATPKPDYWRGIFERMRREGAGGTFLVAVEGRRLLGFVVGEIRAWEFGSPPCGWVFAIAVQPDQRLRHVGTALFEALCALFRQAGATRIRTMLARDAQLVMSFFRSQGMMAGPFIQLEKGLEE</sequence>
<reference evidence="3" key="1">
    <citation type="journal article" date="2019" name="Int. J. Syst. Evol. Microbiol.">
        <title>The Global Catalogue of Microorganisms (GCM) 10K type strain sequencing project: providing services to taxonomists for standard genome sequencing and annotation.</title>
        <authorList>
            <consortium name="The Broad Institute Genomics Platform"/>
            <consortium name="The Broad Institute Genome Sequencing Center for Infectious Disease"/>
            <person name="Wu L."/>
            <person name="Ma J."/>
        </authorList>
    </citation>
    <scope>NUCLEOTIDE SEQUENCE [LARGE SCALE GENOMIC DNA]</scope>
    <source>
        <strain evidence="3">KCTC 15012</strain>
    </source>
</reference>
<evidence type="ECO:0000259" key="1">
    <source>
        <dbReference type="PROSITE" id="PS51186"/>
    </source>
</evidence>
<evidence type="ECO:0000313" key="3">
    <source>
        <dbReference type="Proteomes" id="UP001597296"/>
    </source>
</evidence>
<name>A0ABW5CEZ9_9PROT</name>
<dbReference type="Proteomes" id="UP001597296">
    <property type="component" value="Unassembled WGS sequence"/>
</dbReference>
<keyword evidence="2" id="KW-0808">Transferase</keyword>
<accession>A0ABW5CEZ9</accession>
<organism evidence="2 3">
    <name type="scientific">Phaeospirillum tilakii</name>
    <dbReference type="NCBI Taxonomy" id="741673"/>
    <lineage>
        <taxon>Bacteria</taxon>
        <taxon>Pseudomonadati</taxon>
        <taxon>Pseudomonadota</taxon>
        <taxon>Alphaproteobacteria</taxon>
        <taxon>Rhodospirillales</taxon>
        <taxon>Rhodospirillaceae</taxon>
        <taxon>Phaeospirillum</taxon>
    </lineage>
</organism>
<dbReference type="CDD" id="cd04301">
    <property type="entry name" value="NAT_SF"/>
    <property type="match status" value="1"/>
</dbReference>
<comment type="caution">
    <text evidence="2">The sequence shown here is derived from an EMBL/GenBank/DDBJ whole genome shotgun (WGS) entry which is preliminary data.</text>
</comment>
<dbReference type="EMBL" id="JBHUIY010000023">
    <property type="protein sequence ID" value="MFD2234553.1"/>
    <property type="molecule type" value="Genomic_DNA"/>
</dbReference>
<dbReference type="EC" id="2.3.-.-" evidence="2"/>
<dbReference type="InterPro" id="IPR016181">
    <property type="entry name" value="Acyl_CoA_acyltransferase"/>
</dbReference>
<dbReference type="RefSeq" id="WP_377316883.1">
    <property type="nucleotide sequence ID" value="NZ_JBHUIY010000023.1"/>
</dbReference>
<dbReference type="SUPFAM" id="SSF55729">
    <property type="entry name" value="Acyl-CoA N-acyltransferases (Nat)"/>
    <property type="match status" value="1"/>
</dbReference>
<dbReference type="Pfam" id="PF00583">
    <property type="entry name" value="Acetyltransf_1"/>
    <property type="match status" value="1"/>
</dbReference>
<proteinExistence type="predicted"/>
<keyword evidence="3" id="KW-1185">Reference proteome</keyword>
<dbReference type="InterPro" id="IPR000182">
    <property type="entry name" value="GNAT_dom"/>
</dbReference>
<evidence type="ECO:0000313" key="2">
    <source>
        <dbReference type="EMBL" id="MFD2234553.1"/>
    </source>
</evidence>
<dbReference type="GO" id="GO:0016746">
    <property type="term" value="F:acyltransferase activity"/>
    <property type="evidence" value="ECO:0007669"/>
    <property type="project" value="UniProtKB-KW"/>
</dbReference>
<feature type="domain" description="N-acetyltransferase" evidence="1">
    <location>
        <begin position="8"/>
        <end position="151"/>
    </location>
</feature>